<reference evidence="3" key="1">
    <citation type="submission" date="2023-11" db="EMBL/GenBank/DDBJ databases">
        <title>Scrofimicrobium hongkongense sp. nov., isolated from a patient with peritonitis.</title>
        <authorList>
            <person name="Lao H.Y."/>
            <person name="Wong A.Y.P."/>
            <person name="Ng T.L."/>
            <person name="Wong R.Y.L."/>
            <person name="Yau M.C.Y."/>
            <person name="Lam J.Y.W."/>
            <person name="Siu G.K.H."/>
        </authorList>
    </citation>
    <scope>NUCLEOTIDE SEQUENCE</scope>
    <source>
        <strain evidence="3">R131</strain>
    </source>
</reference>
<evidence type="ECO:0008006" key="4">
    <source>
        <dbReference type="Google" id="ProtNLM"/>
    </source>
</evidence>
<protein>
    <recommendedName>
        <fullName evidence="4">Integral membrane protein</fullName>
    </recommendedName>
</protein>
<feature type="region of interest" description="Disordered" evidence="1">
    <location>
        <begin position="1"/>
        <end position="23"/>
    </location>
</feature>
<organism evidence="3">
    <name type="scientific">Scrofimicrobium appendicitidis</name>
    <dbReference type="NCBI Taxonomy" id="3079930"/>
    <lineage>
        <taxon>Bacteria</taxon>
        <taxon>Bacillati</taxon>
        <taxon>Actinomycetota</taxon>
        <taxon>Actinomycetes</taxon>
        <taxon>Actinomycetales</taxon>
        <taxon>Actinomycetaceae</taxon>
        <taxon>Scrofimicrobium</taxon>
    </lineage>
</organism>
<feature type="transmembrane region" description="Helical" evidence="2">
    <location>
        <begin position="303"/>
        <end position="328"/>
    </location>
</feature>
<keyword evidence="2" id="KW-1133">Transmembrane helix</keyword>
<accession>A0AAU7V7V1</accession>
<evidence type="ECO:0000256" key="1">
    <source>
        <dbReference type="SAM" id="MobiDB-lite"/>
    </source>
</evidence>
<feature type="transmembrane region" description="Helical" evidence="2">
    <location>
        <begin position="275"/>
        <end position="297"/>
    </location>
</feature>
<dbReference type="EMBL" id="CP138335">
    <property type="protein sequence ID" value="XBW08122.1"/>
    <property type="molecule type" value="Genomic_DNA"/>
</dbReference>
<proteinExistence type="predicted"/>
<feature type="transmembrane region" description="Helical" evidence="2">
    <location>
        <begin position="249"/>
        <end position="268"/>
    </location>
</feature>
<feature type="transmembrane region" description="Helical" evidence="2">
    <location>
        <begin position="113"/>
        <end position="136"/>
    </location>
</feature>
<keyword evidence="2" id="KW-0472">Membrane</keyword>
<feature type="transmembrane region" description="Helical" evidence="2">
    <location>
        <begin position="83"/>
        <end position="101"/>
    </location>
</feature>
<feature type="transmembrane region" description="Helical" evidence="2">
    <location>
        <begin position="47"/>
        <end position="71"/>
    </location>
</feature>
<dbReference type="AlphaFoldDB" id="A0AAU7V7V1"/>
<gene>
    <name evidence="3" type="ORF">SAC06_00760</name>
</gene>
<feature type="transmembrane region" description="Helical" evidence="2">
    <location>
        <begin position="202"/>
        <end position="220"/>
    </location>
</feature>
<sequence length="343" mass="35413">MKDMPVDASPSSPVDEAEATRSGEPAERLLALPVTFNPSNQLRLREAALSFILTPIAFVIMLVAINSLLTWTAVGQPLSSPEGSMGLALAGMLLFRIGSSVTHTSAGIITSAVWTAVGLIVYEILASGVGLGLLFSLAEPVLPGRVTGALALLTPLAWSEFPLLLVTIVAGAVLATRVARHQRRHLAELGTLDRPTASSRQGGGLLVLNLAAAAVVWMSLLELAPKDVSQVAVYGSQALGMVQPELGSVLAAMVGLAMLTVSSGWSLFSSSIVTVVTLIIPSMLIFPVTTSLTGAVATPGAPVATSLALAAPLVGALGIVIVCLTWALHWVQTCRTTEVTVSD</sequence>
<feature type="transmembrane region" description="Helical" evidence="2">
    <location>
        <begin position="156"/>
        <end position="175"/>
    </location>
</feature>
<dbReference type="KEGG" id="sapp:SAC06_00760"/>
<dbReference type="RefSeq" id="WP_350258321.1">
    <property type="nucleotide sequence ID" value="NZ_CP138335.1"/>
</dbReference>
<keyword evidence="2" id="KW-0812">Transmembrane</keyword>
<evidence type="ECO:0000313" key="3">
    <source>
        <dbReference type="EMBL" id="XBW08122.1"/>
    </source>
</evidence>
<evidence type="ECO:0000256" key="2">
    <source>
        <dbReference type="SAM" id="Phobius"/>
    </source>
</evidence>
<name>A0AAU7V7V1_9ACTO</name>